<evidence type="ECO:0000313" key="7">
    <source>
        <dbReference type="Proteomes" id="UP001153954"/>
    </source>
</evidence>
<evidence type="ECO:0000313" key="6">
    <source>
        <dbReference type="EMBL" id="CAH2087432.1"/>
    </source>
</evidence>
<reference evidence="6" key="1">
    <citation type="submission" date="2022-03" db="EMBL/GenBank/DDBJ databases">
        <authorList>
            <person name="Tunstrom K."/>
        </authorList>
    </citation>
    <scope>NUCLEOTIDE SEQUENCE</scope>
</reference>
<dbReference type="GO" id="GO:0005634">
    <property type="term" value="C:nucleus"/>
    <property type="evidence" value="ECO:0007669"/>
    <property type="project" value="UniProtKB-SubCell"/>
</dbReference>
<evidence type="ECO:0000256" key="3">
    <source>
        <dbReference type="ARBA" id="ARBA00022771"/>
    </source>
</evidence>
<comment type="subcellular location">
    <subcellularLocation>
        <location evidence="1">Nucleus</location>
    </subcellularLocation>
</comment>
<organism evidence="6 7">
    <name type="scientific">Euphydryas editha</name>
    <name type="common">Edith's checkerspot</name>
    <dbReference type="NCBI Taxonomy" id="104508"/>
    <lineage>
        <taxon>Eukaryota</taxon>
        <taxon>Metazoa</taxon>
        <taxon>Ecdysozoa</taxon>
        <taxon>Arthropoda</taxon>
        <taxon>Hexapoda</taxon>
        <taxon>Insecta</taxon>
        <taxon>Pterygota</taxon>
        <taxon>Neoptera</taxon>
        <taxon>Endopterygota</taxon>
        <taxon>Lepidoptera</taxon>
        <taxon>Glossata</taxon>
        <taxon>Ditrysia</taxon>
        <taxon>Papilionoidea</taxon>
        <taxon>Nymphalidae</taxon>
        <taxon>Nymphalinae</taxon>
        <taxon>Euphydryas</taxon>
    </lineage>
</organism>
<evidence type="ECO:0000256" key="5">
    <source>
        <dbReference type="ARBA" id="ARBA00023242"/>
    </source>
</evidence>
<evidence type="ECO:0000256" key="1">
    <source>
        <dbReference type="ARBA" id="ARBA00004123"/>
    </source>
</evidence>
<keyword evidence="7" id="KW-1185">Reference proteome</keyword>
<evidence type="ECO:0000256" key="2">
    <source>
        <dbReference type="ARBA" id="ARBA00022723"/>
    </source>
</evidence>
<comment type="caution">
    <text evidence="6">The sequence shown here is derived from an EMBL/GenBank/DDBJ whole genome shotgun (WGS) entry which is preliminary data.</text>
</comment>
<dbReference type="InterPro" id="IPR052035">
    <property type="entry name" value="ZnF_BED_domain_contain"/>
</dbReference>
<keyword evidence="5" id="KW-0539">Nucleus</keyword>
<name>A0AAU9TMH8_EUPED</name>
<accession>A0AAU9TMH8</accession>
<dbReference type="InterPro" id="IPR012337">
    <property type="entry name" value="RNaseH-like_sf"/>
</dbReference>
<evidence type="ECO:0008006" key="8">
    <source>
        <dbReference type="Google" id="ProtNLM"/>
    </source>
</evidence>
<evidence type="ECO:0000256" key="4">
    <source>
        <dbReference type="ARBA" id="ARBA00022833"/>
    </source>
</evidence>
<sequence length="386" mass="43812">MGRKKKNFVYRYFTLNDDKKSSKCDIPGCNKTLMTQHGANLVKHLLKYHPQEHKNVCNENESSSSKNFENTSNETNVLKIISQECVKLVAIHGRPLSLIDDEAFQKILSLVLVKANENKKINSYNIREQVVNSAYELRMQLANELQGKFISLKVDIASISTRGFMGVNLQYIENSRIILRHIGLLELHQGHKSDYLKEKLLFILRKFRIDVNQIYSITTDNGANVLKMGRLMNVIDEPSPGPSNIDDSDDGDDNDFNINHNEIVAALAEIINTPNTSDTFSPQIFIVKCAAHTMQLAVNDTCKKPDIQHSLTAVRKVIKKLRTPTYCMTLKAQNKNKPILDCPTRWNSTVDMIQSLLSLKDICSSDVRNLFLPDSTWQMLEEIDGS</sequence>
<dbReference type="SUPFAM" id="SSF53098">
    <property type="entry name" value="Ribonuclease H-like"/>
    <property type="match status" value="1"/>
</dbReference>
<dbReference type="Proteomes" id="UP001153954">
    <property type="component" value="Unassembled WGS sequence"/>
</dbReference>
<dbReference type="AlphaFoldDB" id="A0AAU9TMH8"/>
<keyword evidence="2" id="KW-0479">Metal-binding</keyword>
<gene>
    <name evidence="6" type="ORF">EEDITHA_LOCUS3695</name>
</gene>
<dbReference type="PANTHER" id="PTHR46481">
    <property type="entry name" value="ZINC FINGER BED DOMAIN-CONTAINING PROTEIN 4"/>
    <property type="match status" value="1"/>
</dbReference>
<dbReference type="PANTHER" id="PTHR46481:SF10">
    <property type="entry name" value="ZINC FINGER BED DOMAIN-CONTAINING PROTEIN 39"/>
    <property type="match status" value="1"/>
</dbReference>
<proteinExistence type="predicted"/>
<keyword evidence="3" id="KW-0863">Zinc-finger</keyword>
<protein>
    <recommendedName>
        <fullName evidence="8">BED-type domain-containing protein</fullName>
    </recommendedName>
</protein>
<keyword evidence="4" id="KW-0862">Zinc</keyword>
<dbReference type="EMBL" id="CAKOGL010000006">
    <property type="protein sequence ID" value="CAH2087432.1"/>
    <property type="molecule type" value="Genomic_DNA"/>
</dbReference>
<dbReference type="GO" id="GO:0008270">
    <property type="term" value="F:zinc ion binding"/>
    <property type="evidence" value="ECO:0007669"/>
    <property type="project" value="UniProtKB-KW"/>
</dbReference>